<reference evidence="6" key="2">
    <citation type="submission" date="2021-05" db="EMBL/GenBank/DDBJ databases">
        <authorList>
            <person name="Pain A."/>
        </authorList>
    </citation>
    <scope>NUCLEOTIDE SEQUENCE</scope>
    <source>
        <strain evidence="6">1802A</strain>
    </source>
</reference>
<dbReference type="FunFam" id="4.10.410.60:FF:000001">
    <property type="entry name" value="50S ribosomal protein L35"/>
    <property type="match status" value="1"/>
</dbReference>
<dbReference type="AlphaFoldDB" id="A0AAD9GAR9"/>
<dbReference type="Pfam" id="PF01632">
    <property type="entry name" value="Ribosomal_L35p"/>
    <property type="match status" value="1"/>
</dbReference>
<evidence type="ECO:0000256" key="1">
    <source>
        <dbReference type="ARBA" id="ARBA00006598"/>
    </source>
</evidence>
<sequence>MHNLRSLLVVSILLAQFWRATAAIYRMNEPIKGRSNTYAAFVCTPASLPQKEAPRDTRLFARRMFKLKLRAAGKFRIKPKTNKSVAKRFKITATGKIMYKRAGKSHLQRKKSQGAKRRLRRAVQLKNPRMIKKILSVLHNR</sequence>
<evidence type="ECO:0000256" key="5">
    <source>
        <dbReference type="SAM" id="SignalP"/>
    </source>
</evidence>
<dbReference type="PANTHER" id="PTHR33343">
    <property type="entry name" value="54S RIBOSOMAL PROTEIN BL35M"/>
    <property type="match status" value="1"/>
</dbReference>
<gene>
    <name evidence="6" type="ORF">X943_003666</name>
</gene>
<evidence type="ECO:0000256" key="4">
    <source>
        <dbReference type="RuleBase" id="RU000568"/>
    </source>
</evidence>
<protein>
    <recommendedName>
        <fullName evidence="4">50S ribosomal protein L35</fullName>
    </recommendedName>
</protein>
<dbReference type="InterPro" id="IPR037229">
    <property type="entry name" value="Ribosomal_bL35_sf"/>
</dbReference>
<evidence type="ECO:0000256" key="2">
    <source>
        <dbReference type="ARBA" id="ARBA00022980"/>
    </source>
</evidence>
<dbReference type="EMBL" id="JAHBMH010000062">
    <property type="protein sequence ID" value="KAK1934950.1"/>
    <property type="molecule type" value="Genomic_DNA"/>
</dbReference>
<keyword evidence="2 4" id="KW-0689">Ribosomal protein</keyword>
<reference evidence="6" key="1">
    <citation type="journal article" date="2014" name="Nucleic Acids Res.">
        <title>The evolutionary dynamics of variant antigen genes in Babesia reveal a history of genomic innovation underlying host-parasite interaction.</title>
        <authorList>
            <person name="Jackson A.P."/>
            <person name="Otto T.D."/>
            <person name="Darby A."/>
            <person name="Ramaprasad A."/>
            <person name="Xia D."/>
            <person name="Echaide I.E."/>
            <person name="Farber M."/>
            <person name="Gahlot S."/>
            <person name="Gamble J."/>
            <person name="Gupta D."/>
            <person name="Gupta Y."/>
            <person name="Jackson L."/>
            <person name="Malandrin L."/>
            <person name="Malas T.B."/>
            <person name="Moussa E."/>
            <person name="Nair M."/>
            <person name="Reid A.J."/>
            <person name="Sanders M."/>
            <person name="Sharma J."/>
            <person name="Tracey A."/>
            <person name="Quail M.A."/>
            <person name="Weir W."/>
            <person name="Wastling J.M."/>
            <person name="Hall N."/>
            <person name="Willadsen P."/>
            <person name="Lingelbach K."/>
            <person name="Shiels B."/>
            <person name="Tait A."/>
            <person name="Berriman M."/>
            <person name="Allred D.R."/>
            <person name="Pain A."/>
        </authorList>
    </citation>
    <scope>NUCLEOTIDE SEQUENCE</scope>
    <source>
        <strain evidence="6">1802A</strain>
    </source>
</reference>
<evidence type="ECO:0000313" key="7">
    <source>
        <dbReference type="Proteomes" id="UP001195914"/>
    </source>
</evidence>
<keyword evidence="7" id="KW-1185">Reference proteome</keyword>
<dbReference type="InterPro" id="IPR001706">
    <property type="entry name" value="Ribosomal_bL35"/>
</dbReference>
<proteinExistence type="inferred from homology"/>
<dbReference type="InterPro" id="IPR018265">
    <property type="entry name" value="Ribosomal_bL35_CS"/>
</dbReference>
<feature type="signal peptide" evidence="5">
    <location>
        <begin position="1"/>
        <end position="22"/>
    </location>
</feature>
<dbReference type="PANTHER" id="PTHR33343:SF1">
    <property type="entry name" value="LARGE RIBOSOMAL SUBUNIT PROTEIN BL35M"/>
    <property type="match status" value="1"/>
</dbReference>
<comment type="similarity">
    <text evidence="1 4">Belongs to the bacterial ribosomal protein bL35 family.</text>
</comment>
<accession>A0AAD9GAR9</accession>
<dbReference type="Proteomes" id="UP001195914">
    <property type="component" value="Unassembled WGS sequence"/>
</dbReference>
<keyword evidence="3 4" id="KW-0687">Ribonucleoprotein</keyword>
<dbReference type="PRINTS" id="PR00064">
    <property type="entry name" value="RIBOSOMALL35"/>
</dbReference>
<dbReference type="GO" id="GO:0006412">
    <property type="term" value="P:translation"/>
    <property type="evidence" value="ECO:0007669"/>
    <property type="project" value="InterPro"/>
</dbReference>
<dbReference type="SUPFAM" id="SSF143034">
    <property type="entry name" value="L35p-like"/>
    <property type="match status" value="1"/>
</dbReference>
<feature type="chain" id="PRO_5041910588" description="50S ribosomal protein L35" evidence="5">
    <location>
        <begin position="23"/>
        <end position="141"/>
    </location>
</feature>
<dbReference type="Gene3D" id="4.10.410.60">
    <property type="match status" value="1"/>
</dbReference>
<organism evidence="6 7">
    <name type="scientific">Babesia divergens</name>
    <dbReference type="NCBI Taxonomy" id="32595"/>
    <lineage>
        <taxon>Eukaryota</taxon>
        <taxon>Sar</taxon>
        <taxon>Alveolata</taxon>
        <taxon>Apicomplexa</taxon>
        <taxon>Aconoidasida</taxon>
        <taxon>Piroplasmida</taxon>
        <taxon>Babesiidae</taxon>
        <taxon>Babesia</taxon>
    </lineage>
</organism>
<dbReference type="HAMAP" id="MF_00514">
    <property type="entry name" value="Ribosomal_bL35"/>
    <property type="match status" value="1"/>
</dbReference>
<evidence type="ECO:0000313" key="6">
    <source>
        <dbReference type="EMBL" id="KAK1934950.1"/>
    </source>
</evidence>
<dbReference type="PROSITE" id="PS00936">
    <property type="entry name" value="RIBOSOMAL_L35"/>
    <property type="match status" value="1"/>
</dbReference>
<dbReference type="NCBIfam" id="TIGR00001">
    <property type="entry name" value="rpmI_bact"/>
    <property type="match status" value="1"/>
</dbReference>
<name>A0AAD9GAR9_BABDI</name>
<dbReference type="GO" id="GO:0003735">
    <property type="term" value="F:structural constituent of ribosome"/>
    <property type="evidence" value="ECO:0007669"/>
    <property type="project" value="InterPro"/>
</dbReference>
<dbReference type="GO" id="GO:0015934">
    <property type="term" value="C:large ribosomal subunit"/>
    <property type="evidence" value="ECO:0007669"/>
    <property type="project" value="TreeGrafter"/>
</dbReference>
<keyword evidence="5" id="KW-0732">Signal</keyword>
<dbReference type="InterPro" id="IPR021137">
    <property type="entry name" value="Ribosomal_bL35-like"/>
</dbReference>
<comment type="caution">
    <text evidence="6">The sequence shown here is derived from an EMBL/GenBank/DDBJ whole genome shotgun (WGS) entry which is preliminary data.</text>
</comment>
<evidence type="ECO:0000256" key="3">
    <source>
        <dbReference type="ARBA" id="ARBA00023274"/>
    </source>
</evidence>